<evidence type="ECO:0000256" key="1">
    <source>
        <dbReference type="ARBA" id="ARBA00000200"/>
    </source>
</evidence>
<evidence type="ECO:0000256" key="3">
    <source>
        <dbReference type="ARBA" id="ARBA00004709"/>
    </source>
</evidence>
<comment type="catalytic activity">
    <reaction evidence="1 10">
        <text>4-CDP-2-C-methyl-D-erythritol 2-phosphate = 2-C-methyl-D-erythritol 2,4-cyclic diphosphate + CMP</text>
        <dbReference type="Rhea" id="RHEA:23864"/>
        <dbReference type="ChEBI" id="CHEBI:57919"/>
        <dbReference type="ChEBI" id="CHEBI:58483"/>
        <dbReference type="ChEBI" id="CHEBI:60377"/>
        <dbReference type="EC" id="4.6.1.12"/>
    </reaction>
</comment>
<dbReference type="CDD" id="cd00554">
    <property type="entry name" value="MECDP_synthase"/>
    <property type="match status" value="1"/>
</dbReference>
<evidence type="ECO:0000313" key="12">
    <source>
        <dbReference type="EMBL" id="ALE52863.1"/>
    </source>
</evidence>
<dbReference type="PANTHER" id="PTHR43181">
    <property type="entry name" value="2-C-METHYL-D-ERYTHRITOL 2,4-CYCLODIPHOSPHATE SYNTHASE, CHLOROPLASTIC"/>
    <property type="match status" value="1"/>
</dbReference>
<dbReference type="PANTHER" id="PTHR43181:SF1">
    <property type="entry name" value="2-C-METHYL-D-ERYTHRITOL 2,4-CYCLODIPHOSPHATE SYNTHASE, CHLOROPLASTIC"/>
    <property type="match status" value="1"/>
</dbReference>
<name>A0A0M4NJJ9_9GAMM</name>
<dbReference type="NCBIfam" id="TIGR00151">
    <property type="entry name" value="ispF"/>
    <property type="match status" value="1"/>
</dbReference>
<evidence type="ECO:0000256" key="9">
    <source>
        <dbReference type="ARBA" id="ARBA00023239"/>
    </source>
</evidence>
<comment type="similarity">
    <text evidence="4 10">Belongs to the IspF family.</text>
</comment>
<evidence type="ECO:0000313" key="13">
    <source>
        <dbReference type="Proteomes" id="UP000058020"/>
    </source>
</evidence>
<dbReference type="UniPathway" id="UPA00056">
    <property type="reaction ID" value="UER00095"/>
</dbReference>
<sequence length="157" mass="16771">MKFKTGLGQDSHAFENNSKTLLLAGVDCKYAQGLRANSDGDVVLHALTNAVSSITGVNILGEKADNLCQQGVTDSREYLKLALQDLNTWQVQHIAISIECLTPKISPFMADMKKNIAQLFDISTDDIGITATTGEGLSAFGKGEGIQVLCIISVIQA</sequence>
<proteinExistence type="inferred from homology"/>
<keyword evidence="7" id="KW-0479">Metal-binding</keyword>
<evidence type="ECO:0000256" key="8">
    <source>
        <dbReference type="ARBA" id="ARBA00023229"/>
    </source>
</evidence>
<evidence type="ECO:0000256" key="10">
    <source>
        <dbReference type="RuleBase" id="RU004395"/>
    </source>
</evidence>
<evidence type="ECO:0000256" key="7">
    <source>
        <dbReference type="ARBA" id="ARBA00022723"/>
    </source>
</evidence>
<evidence type="ECO:0000259" key="11">
    <source>
        <dbReference type="Pfam" id="PF02542"/>
    </source>
</evidence>
<dbReference type="EMBL" id="CP010552">
    <property type="protein sequence ID" value="ALE52863.1"/>
    <property type="molecule type" value="Genomic_DNA"/>
</dbReference>
<dbReference type="RefSeq" id="WP_053951834.1">
    <property type="nucleotide sequence ID" value="NZ_CP010552.1"/>
</dbReference>
<dbReference type="InterPro" id="IPR020555">
    <property type="entry name" value="MECDP_synthase_CS"/>
</dbReference>
<dbReference type="GO" id="GO:0008685">
    <property type="term" value="F:2-C-methyl-D-erythritol 2,4-cyclodiphosphate synthase activity"/>
    <property type="evidence" value="ECO:0007669"/>
    <property type="project" value="UniProtKB-EC"/>
</dbReference>
<dbReference type="KEGG" id="tho:SP60_06405"/>
<dbReference type="PATRIC" id="fig|1705394.5.peg.1276"/>
<gene>
    <name evidence="12" type="ORF">SP60_06405</name>
</gene>
<dbReference type="SUPFAM" id="SSF69765">
    <property type="entry name" value="IpsF-like"/>
    <property type="match status" value="1"/>
</dbReference>
<dbReference type="OrthoDB" id="9804336at2"/>
<dbReference type="InterPro" id="IPR036571">
    <property type="entry name" value="MECDP_synthase_sf"/>
</dbReference>
<dbReference type="AlphaFoldDB" id="A0A0M4NJJ9"/>
<comment type="subunit">
    <text evidence="5">Homotrimer.</text>
</comment>
<dbReference type="STRING" id="1705394.SP60_06405"/>
<dbReference type="Pfam" id="PF02542">
    <property type="entry name" value="YgbB"/>
    <property type="match status" value="1"/>
</dbReference>
<organism evidence="12 13">
    <name type="scientific">Candidatus Thioglobus autotrophicus</name>
    <dbReference type="NCBI Taxonomy" id="1705394"/>
    <lineage>
        <taxon>Bacteria</taxon>
        <taxon>Pseudomonadati</taxon>
        <taxon>Pseudomonadota</taxon>
        <taxon>Gammaproteobacteria</taxon>
        <taxon>Candidatus Pseudothioglobaceae</taxon>
        <taxon>Candidatus Thioglobus</taxon>
    </lineage>
</organism>
<keyword evidence="9 10" id="KW-0456">Lyase</keyword>
<dbReference type="GO" id="GO:0019288">
    <property type="term" value="P:isopentenyl diphosphate biosynthetic process, methylerythritol 4-phosphate pathway"/>
    <property type="evidence" value="ECO:0007669"/>
    <property type="project" value="UniProtKB-UniPathway"/>
</dbReference>
<dbReference type="PROSITE" id="PS01350">
    <property type="entry name" value="ISPF"/>
    <property type="match status" value="1"/>
</dbReference>
<accession>A0A0M4NJJ9</accession>
<evidence type="ECO:0000256" key="4">
    <source>
        <dbReference type="ARBA" id="ARBA00008480"/>
    </source>
</evidence>
<keyword evidence="8 10" id="KW-0414">Isoprene biosynthesis</keyword>
<dbReference type="GO" id="GO:0016114">
    <property type="term" value="P:terpenoid biosynthetic process"/>
    <property type="evidence" value="ECO:0007669"/>
    <property type="project" value="InterPro"/>
</dbReference>
<reference evidence="12 13" key="1">
    <citation type="journal article" date="2015" name="Genome Announc.">
        <title>Genome Sequence of 'Candidatus Thioglobus autotrophica' Strain EF1, a Chemoautotroph from the SUP05 Clade of Marine Gammaproteobacteria.</title>
        <authorList>
            <person name="Shah V."/>
            <person name="Morris R.M."/>
        </authorList>
    </citation>
    <scope>NUCLEOTIDE SEQUENCE [LARGE SCALE GENOMIC DNA]</scope>
    <source>
        <strain evidence="12 13">EF1</strain>
    </source>
</reference>
<comment type="pathway">
    <text evidence="3">Isoprenoid biosynthesis; isopentenyl diphosphate biosynthesis via DXP pathway; isopentenyl diphosphate from 1-deoxy-D-xylulose 5-phosphate: step 4/6.</text>
</comment>
<dbReference type="GO" id="GO:0046872">
    <property type="term" value="F:metal ion binding"/>
    <property type="evidence" value="ECO:0007669"/>
    <property type="project" value="UniProtKB-KW"/>
</dbReference>
<dbReference type="Proteomes" id="UP000058020">
    <property type="component" value="Chromosome"/>
</dbReference>
<evidence type="ECO:0000256" key="5">
    <source>
        <dbReference type="ARBA" id="ARBA00011233"/>
    </source>
</evidence>
<protein>
    <recommendedName>
        <fullName evidence="6 10">2-C-methyl-D-erythritol 2,4-cyclodiphosphate synthase</fullName>
        <ecNumber evidence="6 10">4.6.1.12</ecNumber>
    </recommendedName>
</protein>
<keyword evidence="13" id="KW-1185">Reference proteome</keyword>
<comment type="cofactor">
    <cofactor evidence="2">
        <name>a divalent metal cation</name>
        <dbReference type="ChEBI" id="CHEBI:60240"/>
    </cofactor>
</comment>
<evidence type="ECO:0000256" key="2">
    <source>
        <dbReference type="ARBA" id="ARBA00001968"/>
    </source>
</evidence>
<dbReference type="InterPro" id="IPR003526">
    <property type="entry name" value="MECDP_synthase"/>
</dbReference>
<dbReference type="EC" id="4.6.1.12" evidence="6 10"/>
<evidence type="ECO:0000256" key="6">
    <source>
        <dbReference type="ARBA" id="ARBA00012579"/>
    </source>
</evidence>
<dbReference type="Gene3D" id="3.30.1330.50">
    <property type="entry name" value="2-C-methyl-D-erythritol 2,4-cyclodiphosphate synthase"/>
    <property type="match status" value="1"/>
</dbReference>
<feature type="domain" description="2-C-methyl-D-erythritol 2,4-cyclodiphosphate synthase" evidence="11">
    <location>
        <begin position="3"/>
        <end position="154"/>
    </location>
</feature>